<feature type="transmembrane region" description="Helical" evidence="7">
    <location>
        <begin position="21"/>
        <end position="44"/>
    </location>
</feature>
<evidence type="ECO:0000256" key="4">
    <source>
        <dbReference type="ARBA" id="ARBA00022692"/>
    </source>
</evidence>
<evidence type="ECO:0000313" key="10">
    <source>
        <dbReference type="EMBL" id="SFU47519.1"/>
    </source>
</evidence>
<dbReference type="InterPro" id="IPR003838">
    <property type="entry name" value="ABC3_permease_C"/>
</dbReference>
<evidence type="ECO:0000259" key="8">
    <source>
        <dbReference type="Pfam" id="PF02687"/>
    </source>
</evidence>
<comment type="similarity">
    <text evidence="2">Belongs to the ABC-4 integral membrane protein family. LolC/E subfamily.</text>
</comment>
<dbReference type="Proteomes" id="UP000182649">
    <property type="component" value="Unassembled WGS sequence"/>
</dbReference>
<organism evidence="10 11">
    <name type="scientific">Nitrosospira multiformis</name>
    <dbReference type="NCBI Taxonomy" id="1231"/>
    <lineage>
        <taxon>Bacteria</taxon>
        <taxon>Pseudomonadati</taxon>
        <taxon>Pseudomonadota</taxon>
        <taxon>Betaproteobacteria</taxon>
        <taxon>Nitrosomonadales</taxon>
        <taxon>Nitrosomonadaceae</taxon>
        <taxon>Nitrosospira</taxon>
    </lineage>
</organism>
<keyword evidence="3" id="KW-1003">Cell membrane</keyword>
<comment type="subcellular location">
    <subcellularLocation>
        <location evidence="1">Cell membrane</location>
        <topology evidence="1">Multi-pass membrane protein</topology>
    </subcellularLocation>
</comment>
<feature type="transmembrane region" description="Helical" evidence="7">
    <location>
        <begin position="326"/>
        <end position="350"/>
    </location>
</feature>
<dbReference type="PANTHER" id="PTHR30489">
    <property type="entry name" value="LIPOPROTEIN-RELEASING SYSTEM TRANSMEMBRANE PROTEIN LOLE"/>
    <property type="match status" value="1"/>
</dbReference>
<dbReference type="AlphaFoldDB" id="A0A1I7GGF8"/>
<dbReference type="GO" id="GO:0098797">
    <property type="term" value="C:plasma membrane protein complex"/>
    <property type="evidence" value="ECO:0007669"/>
    <property type="project" value="TreeGrafter"/>
</dbReference>
<name>A0A1I7GGF8_9PROT</name>
<evidence type="ECO:0000256" key="7">
    <source>
        <dbReference type="SAM" id="Phobius"/>
    </source>
</evidence>
<accession>A0A1I7GGF8</accession>
<evidence type="ECO:0000313" key="11">
    <source>
        <dbReference type="Proteomes" id="UP000182649"/>
    </source>
</evidence>
<dbReference type="EMBL" id="FPBZ01000004">
    <property type="protein sequence ID" value="SFU47519.1"/>
    <property type="molecule type" value="Genomic_DNA"/>
</dbReference>
<protein>
    <submittedName>
        <fullName evidence="10">Putative ABC transport system permease protein</fullName>
    </submittedName>
</protein>
<proteinExistence type="inferred from homology"/>
<evidence type="ECO:0000256" key="6">
    <source>
        <dbReference type="ARBA" id="ARBA00023136"/>
    </source>
</evidence>
<evidence type="ECO:0000256" key="5">
    <source>
        <dbReference type="ARBA" id="ARBA00022989"/>
    </source>
</evidence>
<reference evidence="11" key="1">
    <citation type="submission" date="2016-10" db="EMBL/GenBank/DDBJ databases">
        <authorList>
            <person name="Varghese N."/>
            <person name="Submissions S."/>
        </authorList>
    </citation>
    <scope>NUCLEOTIDE SEQUENCE [LARGE SCALE GENOMIC DNA]</scope>
    <source>
        <strain evidence="11">Nl14</strain>
    </source>
</reference>
<evidence type="ECO:0000259" key="9">
    <source>
        <dbReference type="Pfam" id="PF12704"/>
    </source>
</evidence>
<feature type="transmembrane region" description="Helical" evidence="7">
    <location>
        <begin position="276"/>
        <end position="298"/>
    </location>
</feature>
<sequence>MTVTPNPMLRLALRNIFRQKTHTMMTLTAIICGVGGLILASGWVNDIFVKLAEALIHSQSGHIQIYKEGYYASGSRTPEKYLIAGPDAIKGRVSNIAGVDNVMARLNFSALLNNGRSDLPINGEGVEPGQEAALGDFVSITAGRQLTDRDAFGIVLGQGVGQGLQLKPGDHVTLLATTLEGALNSMDFTVIGIFQSFFRDYDARAIRIPLPAAQELLGTDGVNALVISLKKTDDTDQVAAGLKEQLGAWGLEVKTWIELNDFYEKTVEFYRGQFGFLQLIILIMVLLSVTNSVNMSVFERTGEFGTMMALGNHSGQVFRLVITESLLLGMLGSGLGVALGVLLATVISTVGISMPPPPASEIGYTGEIQIIPSELLISFVIGLGATVLAAVHPARQVSRTPVVEALRQNF</sequence>
<evidence type="ECO:0000256" key="2">
    <source>
        <dbReference type="ARBA" id="ARBA00005236"/>
    </source>
</evidence>
<feature type="transmembrane region" description="Helical" evidence="7">
    <location>
        <begin position="370"/>
        <end position="391"/>
    </location>
</feature>
<evidence type="ECO:0000256" key="1">
    <source>
        <dbReference type="ARBA" id="ARBA00004651"/>
    </source>
</evidence>
<gene>
    <name evidence="10" type="ORF">SAMN05216417_104222</name>
</gene>
<evidence type="ECO:0000256" key="3">
    <source>
        <dbReference type="ARBA" id="ARBA00022475"/>
    </source>
</evidence>
<keyword evidence="5 7" id="KW-1133">Transmembrane helix</keyword>
<dbReference type="PANTHER" id="PTHR30489:SF0">
    <property type="entry name" value="LIPOPROTEIN-RELEASING SYSTEM TRANSMEMBRANE PROTEIN LOLE"/>
    <property type="match status" value="1"/>
</dbReference>
<feature type="domain" description="MacB-like periplasmic core" evidence="9">
    <location>
        <begin position="23"/>
        <end position="244"/>
    </location>
</feature>
<keyword evidence="6 7" id="KW-0472">Membrane</keyword>
<keyword evidence="4 7" id="KW-0812">Transmembrane</keyword>
<feature type="domain" description="ABC3 transporter permease C-terminal" evidence="8">
    <location>
        <begin position="278"/>
        <end position="401"/>
    </location>
</feature>
<dbReference type="Pfam" id="PF12704">
    <property type="entry name" value="MacB_PCD"/>
    <property type="match status" value="1"/>
</dbReference>
<dbReference type="InterPro" id="IPR051447">
    <property type="entry name" value="Lipoprotein-release_system"/>
</dbReference>
<dbReference type="Pfam" id="PF02687">
    <property type="entry name" value="FtsX"/>
    <property type="match status" value="1"/>
</dbReference>
<dbReference type="GO" id="GO:0044874">
    <property type="term" value="P:lipoprotein localization to outer membrane"/>
    <property type="evidence" value="ECO:0007669"/>
    <property type="project" value="TreeGrafter"/>
</dbReference>
<dbReference type="InterPro" id="IPR025857">
    <property type="entry name" value="MacB_PCD"/>
</dbReference>